<gene>
    <name evidence="1" type="ORF">RMSM_02955</name>
</gene>
<comment type="caution">
    <text evidence="1">The sequence shown here is derived from an EMBL/GenBank/DDBJ whole genome shotgun (WGS) entry which is preliminary data.</text>
</comment>
<reference evidence="1 2" key="1">
    <citation type="journal article" date="2013" name="Mar. Genomics">
        <title>Expression of sulfatases in Rhodopirellula baltica and the diversity of sulfatases in the genus Rhodopirellula.</title>
        <authorList>
            <person name="Wegner C.E."/>
            <person name="Richter-Heitmann T."/>
            <person name="Klindworth A."/>
            <person name="Klockow C."/>
            <person name="Richter M."/>
            <person name="Achstetter T."/>
            <person name="Glockner F.O."/>
            <person name="Harder J."/>
        </authorList>
    </citation>
    <scope>NUCLEOTIDE SEQUENCE [LARGE SCALE GENOMIC DNA]</scope>
    <source>
        <strain evidence="1 2">SM1</strain>
    </source>
</reference>
<protein>
    <submittedName>
        <fullName evidence="1">Uncharacterized protein</fullName>
    </submittedName>
</protein>
<keyword evidence="2" id="KW-1185">Reference proteome</keyword>
<sequence length="45" mass="5173">MAIVGLLRHHRYGKSRFLRNADVTEHPRVGGNKHLGIAFDNEYEP</sequence>
<dbReference type="AlphaFoldDB" id="M5S1Q9"/>
<evidence type="ECO:0000313" key="2">
    <source>
        <dbReference type="Proteomes" id="UP000011991"/>
    </source>
</evidence>
<dbReference type="PATRIC" id="fig|1265738.3.peg.2949"/>
<proteinExistence type="predicted"/>
<organism evidence="1 2">
    <name type="scientific">Rhodopirellula maiorica SM1</name>
    <dbReference type="NCBI Taxonomy" id="1265738"/>
    <lineage>
        <taxon>Bacteria</taxon>
        <taxon>Pseudomonadati</taxon>
        <taxon>Planctomycetota</taxon>
        <taxon>Planctomycetia</taxon>
        <taxon>Pirellulales</taxon>
        <taxon>Pirellulaceae</taxon>
        <taxon>Novipirellula</taxon>
    </lineage>
</organism>
<dbReference type="Proteomes" id="UP000011991">
    <property type="component" value="Unassembled WGS sequence"/>
</dbReference>
<accession>M5S1Q9</accession>
<name>M5S1Q9_9BACT</name>
<evidence type="ECO:0000313" key="1">
    <source>
        <dbReference type="EMBL" id="EMI20114.1"/>
    </source>
</evidence>
<dbReference type="EMBL" id="ANOG01000424">
    <property type="protein sequence ID" value="EMI20114.1"/>
    <property type="molecule type" value="Genomic_DNA"/>
</dbReference>